<dbReference type="AlphaFoldDB" id="A0A1F7FG98"/>
<keyword evidence="1" id="KW-0732">Signal</keyword>
<dbReference type="EMBL" id="MFYX01000055">
    <property type="protein sequence ID" value="OGK05502.1"/>
    <property type="molecule type" value="Genomic_DNA"/>
</dbReference>
<evidence type="ECO:0000313" key="3">
    <source>
        <dbReference type="Proteomes" id="UP000179243"/>
    </source>
</evidence>
<accession>A0A1F7FG98</accession>
<comment type="caution">
    <text evidence="2">The sequence shown here is derived from an EMBL/GenBank/DDBJ whole genome shotgun (WGS) entry which is preliminary data.</text>
</comment>
<evidence type="ECO:0000256" key="1">
    <source>
        <dbReference type="SAM" id="SignalP"/>
    </source>
</evidence>
<feature type="chain" id="PRO_5009528679" evidence="1">
    <location>
        <begin position="19"/>
        <end position="66"/>
    </location>
</feature>
<feature type="signal peptide" evidence="1">
    <location>
        <begin position="1"/>
        <end position="18"/>
    </location>
</feature>
<name>A0A1F7FG98_UNCRA</name>
<organism evidence="2 3">
    <name type="scientific">Candidatus Raymondbacteria bacterium RIFOXYD12_FULL_49_13</name>
    <dbReference type="NCBI Taxonomy" id="1817890"/>
    <lineage>
        <taxon>Bacteria</taxon>
        <taxon>Raymondiibacteriota</taxon>
    </lineage>
</organism>
<proteinExistence type="predicted"/>
<dbReference type="Proteomes" id="UP000179243">
    <property type="component" value="Unassembled WGS sequence"/>
</dbReference>
<reference evidence="2 3" key="1">
    <citation type="journal article" date="2016" name="Nat. Commun.">
        <title>Thousands of microbial genomes shed light on interconnected biogeochemical processes in an aquifer system.</title>
        <authorList>
            <person name="Anantharaman K."/>
            <person name="Brown C.T."/>
            <person name="Hug L.A."/>
            <person name="Sharon I."/>
            <person name="Castelle C.J."/>
            <person name="Probst A.J."/>
            <person name="Thomas B.C."/>
            <person name="Singh A."/>
            <person name="Wilkins M.J."/>
            <person name="Karaoz U."/>
            <person name="Brodie E.L."/>
            <person name="Williams K.H."/>
            <person name="Hubbard S.S."/>
            <person name="Banfield J.F."/>
        </authorList>
    </citation>
    <scope>NUCLEOTIDE SEQUENCE [LARGE SCALE GENOMIC DNA]</scope>
</reference>
<sequence>MRVIILVLILMFSLRAQNYFEASGQTKPFTLAAGQKADWDDPTTTTEAQLVQPPVAEVSVSPNPSN</sequence>
<gene>
    <name evidence="2" type="ORF">A2519_05275</name>
</gene>
<protein>
    <submittedName>
        <fullName evidence="2">Uncharacterized protein</fullName>
    </submittedName>
</protein>
<evidence type="ECO:0000313" key="2">
    <source>
        <dbReference type="EMBL" id="OGK05502.1"/>
    </source>
</evidence>